<organism evidence="1">
    <name type="scientific">Caulobacter sp. (strain K31)</name>
    <dbReference type="NCBI Taxonomy" id="366602"/>
    <lineage>
        <taxon>Bacteria</taxon>
        <taxon>Pseudomonadati</taxon>
        <taxon>Pseudomonadota</taxon>
        <taxon>Alphaproteobacteria</taxon>
        <taxon>Caulobacterales</taxon>
        <taxon>Caulobacteraceae</taxon>
        <taxon>Caulobacter</taxon>
    </lineage>
</organism>
<accession>B0SV21</accession>
<dbReference type="SUPFAM" id="SSF103025">
    <property type="entry name" value="Folate-binding domain"/>
    <property type="match status" value="1"/>
</dbReference>
<dbReference type="InterPro" id="IPR007375">
    <property type="entry name" value="SoxG"/>
</dbReference>
<dbReference type="STRING" id="366602.Caul_2363"/>
<dbReference type="EMBL" id="CP000927">
    <property type="protein sequence ID" value="ABZ71490.1"/>
    <property type="molecule type" value="Genomic_DNA"/>
</dbReference>
<proteinExistence type="predicted"/>
<dbReference type="Gene3D" id="3.30.70.1520">
    <property type="entry name" value="Heterotetrameric sarcosine oxidase"/>
    <property type="match status" value="1"/>
</dbReference>
<evidence type="ECO:0000313" key="1">
    <source>
        <dbReference type="EMBL" id="ABZ71490.1"/>
    </source>
</evidence>
<dbReference type="Pfam" id="PF04268">
    <property type="entry name" value="SoxG"/>
    <property type="match status" value="1"/>
</dbReference>
<sequence>MAAILARRGASAATIGEAMSADLPLGPRWIANGSIVVLGSGPGTWLAQREDVDPSWIGDLQGRLVGLASVSDQSGAYRVFWIEGSGARTLLQRGAAVDLDESAFPAGSVAFTVIAHLDVIIRRLEEADRYELAVYRSSAEAFVRWLSAARDGL</sequence>
<dbReference type="InterPro" id="IPR027266">
    <property type="entry name" value="TrmE/GcvT-like"/>
</dbReference>
<reference evidence="1" key="1">
    <citation type="submission" date="2008-01" db="EMBL/GenBank/DDBJ databases">
        <title>Complete sequence of chromosome of Caulobacter sp. K31.</title>
        <authorList>
            <consortium name="US DOE Joint Genome Institute"/>
            <person name="Copeland A."/>
            <person name="Lucas S."/>
            <person name="Lapidus A."/>
            <person name="Barry K."/>
            <person name="Glavina del Rio T."/>
            <person name="Dalin E."/>
            <person name="Tice H."/>
            <person name="Pitluck S."/>
            <person name="Bruce D."/>
            <person name="Goodwin L."/>
            <person name="Thompson L.S."/>
            <person name="Brettin T."/>
            <person name="Detter J.C."/>
            <person name="Han C."/>
            <person name="Schmutz J."/>
            <person name="Larimer F."/>
            <person name="Land M."/>
            <person name="Hauser L."/>
            <person name="Kyrpides N."/>
            <person name="Kim E."/>
            <person name="Stephens C."/>
            <person name="Richardson P."/>
        </authorList>
    </citation>
    <scope>NUCLEOTIDE SEQUENCE [LARGE SCALE GENOMIC DNA]</scope>
    <source>
        <strain evidence="1">K31</strain>
    </source>
</reference>
<dbReference type="eggNOG" id="COG4583">
    <property type="taxonomic scope" value="Bacteria"/>
</dbReference>
<gene>
    <name evidence="1" type="ordered locus">Caul_2363</name>
</gene>
<dbReference type="HOGENOM" id="CLU_114076_3_0_5"/>
<protein>
    <submittedName>
        <fullName evidence="1">Sarcosine oxidase gamma subunit</fullName>
    </submittedName>
</protein>
<dbReference type="AlphaFoldDB" id="B0SV21"/>
<dbReference type="KEGG" id="cak:Caul_2363"/>
<dbReference type="Gene3D" id="3.30.1360.120">
    <property type="entry name" value="Probable tRNA modification gtpase trme, domain 1"/>
    <property type="match status" value="1"/>
</dbReference>
<name>B0SV21_CAUSK</name>